<evidence type="ECO:0000259" key="2">
    <source>
        <dbReference type="SMART" id="SM00233"/>
    </source>
</evidence>
<feature type="region of interest" description="Disordered" evidence="1">
    <location>
        <begin position="73"/>
        <end position="151"/>
    </location>
</feature>
<dbReference type="OrthoDB" id="10261837at2759"/>
<feature type="compositionally biased region" description="Low complexity" evidence="1">
    <location>
        <begin position="250"/>
        <end position="261"/>
    </location>
</feature>
<dbReference type="InterPro" id="IPR004182">
    <property type="entry name" value="GRAM"/>
</dbReference>
<dbReference type="EMBL" id="SDIL01000011">
    <property type="protein sequence ID" value="RXK41091.1"/>
    <property type="molecule type" value="Genomic_DNA"/>
</dbReference>
<name>A0A4Q1BSS0_TREME</name>
<keyword evidence="4" id="KW-1185">Reference proteome</keyword>
<feature type="compositionally biased region" description="Basic and acidic residues" evidence="1">
    <location>
        <begin position="556"/>
        <end position="567"/>
    </location>
</feature>
<proteinExistence type="predicted"/>
<dbReference type="PANTHER" id="PTHR48050:SF26">
    <property type="entry name" value="STEROL 3-BETA-GLUCOSYLTRANSFERASE"/>
    <property type="match status" value="1"/>
</dbReference>
<feature type="region of interest" description="Disordered" evidence="1">
    <location>
        <begin position="550"/>
        <end position="628"/>
    </location>
</feature>
<evidence type="ECO:0000313" key="4">
    <source>
        <dbReference type="Proteomes" id="UP000289152"/>
    </source>
</evidence>
<dbReference type="GO" id="GO:0008194">
    <property type="term" value="F:UDP-glycosyltransferase activity"/>
    <property type="evidence" value="ECO:0007669"/>
    <property type="project" value="TreeGrafter"/>
</dbReference>
<feature type="compositionally biased region" description="Basic and acidic residues" evidence="1">
    <location>
        <begin position="137"/>
        <end position="151"/>
    </location>
</feature>
<dbReference type="PANTHER" id="PTHR48050">
    <property type="entry name" value="STEROL 3-BETA-GLUCOSYLTRANSFERASE"/>
    <property type="match status" value="1"/>
</dbReference>
<reference evidence="3 4" key="1">
    <citation type="submission" date="2016-06" db="EMBL/GenBank/DDBJ databases">
        <title>Evolution of pathogenesis and genome organization in the Tremellales.</title>
        <authorList>
            <person name="Cuomo C."/>
            <person name="Litvintseva A."/>
            <person name="Heitman J."/>
            <person name="Chen Y."/>
            <person name="Sun S."/>
            <person name="Springer D."/>
            <person name="Dromer F."/>
            <person name="Young S."/>
            <person name="Zeng Q."/>
            <person name="Chapman S."/>
            <person name="Gujja S."/>
            <person name="Saif S."/>
            <person name="Birren B."/>
        </authorList>
    </citation>
    <scope>NUCLEOTIDE SEQUENCE [LARGE SCALE GENOMIC DNA]</scope>
    <source>
        <strain evidence="3 4">ATCC 28783</strain>
    </source>
</reference>
<dbReference type="Pfam" id="PF03033">
    <property type="entry name" value="Glyco_transf_28"/>
    <property type="match status" value="1"/>
</dbReference>
<gene>
    <name evidence="3" type="ORF">M231_01494</name>
</gene>
<feature type="region of interest" description="Disordered" evidence="1">
    <location>
        <begin position="721"/>
        <end position="740"/>
    </location>
</feature>
<dbReference type="InParanoid" id="A0A4Q1BSS0"/>
<dbReference type="Gene3D" id="3.40.50.2000">
    <property type="entry name" value="Glycogen Phosphorylase B"/>
    <property type="match status" value="1"/>
</dbReference>
<feature type="compositionally biased region" description="Polar residues" evidence="1">
    <location>
        <begin position="107"/>
        <end position="126"/>
    </location>
</feature>
<dbReference type="GO" id="GO:0005975">
    <property type="term" value="P:carbohydrate metabolic process"/>
    <property type="evidence" value="ECO:0007669"/>
    <property type="project" value="InterPro"/>
</dbReference>
<feature type="compositionally biased region" description="Acidic residues" evidence="1">
    <location>
        <begin position="81"/>
        <end position="90"/>
    </location>
</feature>
<dbReference type="InterPro" id="IPR050426">
    <property type="entry name" value="Glycosyltransferase_28"/>
</dbReference>
<protein>
    <recommendedName>
        <fullName evidence="2">PH domain-containing protein</fullName>
    </recommendedName>
</protein>
<organism evidence="3 4">
    <name type="scientific">Tremella mesenterica</name>
    <name type="common">Jelly fungus</name>
    <dbReference type="NCBI Taxonomy" id="5217"/>
    <lineage>
        <taxon>Eukaryota</taxon>
        <taxon>Fungi</taxon>
        <taxon>Dikarya</taxon>
        <taxon>Basidiomycota</taxon>
        <taxon>Agaricomycotina</taxon>
        <taxon>Tremellomycetes</taxon>
        <taxon>Tremellales</taxon>
        <taxon>Tremellaceae</taxon>
        <taxon>Tremella</taxon>
    </lineage>
</organism>
<dbReference type="Pfam" id="PF02893">
    <property type="entry name" value="GRAM"/>
    <property type="match status" value="1"/>
</dbReference>
<feature type="domain" description="PH" evidence="2">
    <location>
        <begin position="382"/>
        <end position="484"/>
    </location>
</feature>
<feature type="compositionally biased region" description="Pro residues" evidence="1">
    <location>
        <begin position="606"/>
        <end position="618"/>
    </location>
</feature>
<accession>A0A4Q1BSS0</accession>
<dbReference type="GO" id="GO:0016125">
    <property type="term" value="P:sterol metabolic process"/>
    <property type="evidence" value="ECO:0007669"/>
    <property type="project" value="TreeGrafter"/>
</dbReference>
<dbReference type="Proteomes" id="UP000289152">
    <property type="component" value="Unassembled WGS sequence"/>
</dbReference>
<dbReference type="SUPFAM" id="SSF50729">
    <property type="entry name" value="PH domain-like"/>
    <property type="match status" value="1"/>
</dbReference>
<feature type="region of interest" description="Disordered" evidence="1">
    <location>
        <begin position="888"/>
        <end position="909"/>
    </location>
</feature>
<dbReference type="AlphaFoldDB" id="A0A4Q1BSS0"/>
<evidence type="ECO:0000313" key="3">
    <source>
        <dbReference type="EMBL" id="RXK41091.1"/>
    </source>
</evidence>
<evidence type="ECO:0000256" key="1">
    <source>
        <dbReference type="SAM" id="MobiDB-lite"/>
    </source>
</evidence>
<dbReference type="InterPro" id="IPR001849">
    <property type="entry name" value="PH_domain"/>
</dbReference>
<dbReference type="Gene3D" id="2.30.29.30">
    <property type="entry name" value="Pleckstrin-homology domain (PH domain)/Phosphotyrosine-binding domain (PTB)"/>
    <property type="match status" value="1"/>
</dbReference>
<feature type="region of interest" description="Disordered" evidence="1">
    <location>
        <begin position="196"/>
        <end position="261"/>
    </location>
</feature>
<dbReference type="GO" id="GO:0016758">
    <property type="term" value="F:hexosyltransferase activity"/>
    <property type="evidence" value="ECO:0007669"/>
    <property type="project" value="InterPro"/>
</dbReference>
<sequence length="1019" mass="111494">MTHIARKLVKALGPSKEKEEEDHVPAGSVTAIYHTRPQIPNLVKTSLPGKIVRSKIASSCEVFGLLKALAAGGNGVAGPEEAVDSDEDEESSFKVQGQNGYVVDPSKTPTPNNVNDLPHVESSTTLRPGYKTGSVPHRPEDLPGETEAEKRAALNKWMEETLEESKNNAASARFAALSVGNYSPWVNRKNDHKIAHQTKVHKRPRPELPCPPPPASDSETPLDESEHPELDISPGALGPRIDTDSDSSRPPSIAPSESSVASSYTSATSLGLVDDDGIPFFGPDIPDDLKLKAIIEDFGNIADLMENSDGTPGEPERMLAESKGSLFKGVMMIGNLHLTTHRILFHAVLPPDSAYQSRPNPDAINANNVDAATAALAHQPDVLYSGPVTVHRIGLLTPRRVWMELSSEMITTFPSATESGRVRPIRSILLSSIRRLQPFDHEHPCEFYASYEAADGLRTTHFTVDTEQSAVQWRREIEGALYRHARSRLKEITEGRQANASILGEPQTSDGWSMMRVCVPLDRVTIKGIHDYHSFSTLVGLDIDIGSHRARPVRKQPSEDHLVREDSTPPGQTRRKFSIRTSLSRVGSPKPSRESSPASRHRSPVPGSPETPPVPAWQPPRWLDTTLPPKLALAGSGGRSMLPPGYETNADPRHEYHFNVALLNEQAWFAEALSAAVKASHGRRYKAGVRPPDMILTVGGHDCLAGDDELEALGLEFPRQSSSSLEDDIDEDGQGIGSQTRKAEKAEQAAKLFGLKPEEGIWLKRCYVCSGLIPARGHIILTREYICFWRKNTVGSDVKYRFRCKDVKGAVAVPSTRAAFHGMALQIHSHHDLKFEFWSQATRDQVIQRISELCNPLSPIETLGSPLPISQMTSLSMSDISQPSILSEPNLTTSPTETPSINSGMTSAVRSTSPIPMHAADILAPPKETMFMSKAFPDEALAYMPFIANRPWDAKTTRLTPRTFTCLTIGSRGDVQPYIALCLRLKQDGHRTVIVTHFSPDGGPRARPGIISITDAAKL</sequence>
<dbReference type="VEuPathDB" id="FungiDB:TREMEDRAFT_32151"/>
<dbReference type="SMART" id="SM00233">
    <property type="entry name" value="PH"/>
    <property type="match status" value="1"/>
</dbReference>
<comment type="caution">
    <text evidence="3">The sequence shown here is derived from an EMBL/GenBank/DDBJ whole genome shotgun (WGS) entry which is preliminary data.</text>
</comment>
<dbReference type="InterPro" id="IPR004276">
    <property type="entry name" value="GlycoTrans_28_N"/>
</dbReference>
<dbReference type="InterPro" id="IPR011993">
    <property type="entry name" value="PH-like_dom_sf"/>
</dbReference>